<dbReference type="RefSeq" id="WP_311700959.1">
    <property type="nucleotide sequence ID" value="NZ_JAVREY010000113.1"/>
</dbReference>
<dbReference type="Proteomes" id="UP001183809">
    <property type="component" value="Unassembled WGS sequence"/>
</dbReference>
<organism evidence="1 2">
    <name type="scientific">Streptomyces gibsoniae</name>
    <dbReference type="NCBI Taxonomy" id="3075529"/>
    <lineage>
        <taxon>Bacteria</taxon>
        <taxon>Bacillati</taxon>
        <taxon>Actinomycetota</taxon>
        <taxon>Actinomycetes</taxon>
        <taxon>Kitasatosporales</taxon>
        <taxon>Streptomycetaceae</taxon>
        <taxon>Streptomyces</taxon>
    </lineage>
</organism>
<gene>
    <name evidence="1" type="ORF">RM764_42430</name>
</gene>
<comment type="caution">
    <text evidence="1">The sequence shown here is derived from an EMBL/GenBank/DDBJ whole genome shotgun (WGS) entry which is preliminary data.</text>
</comment>
<reference evidence="2" key="1">
    <citation type="submission" date="2023-07" db="EMBL/GenBank/DDBJ databases">
        <title>30 novel species of actinomycetes from the DSMZ collection.</title>
        <authorList>
            <person name="Nouioui I."/>
        </authorList>
    </citation>
    <scope>NUCLEOTIDE SEQUENCE [LARGE SCALE GENOMIC DNA]</scope>
    <source>
        <strain evidence="2">DSM 41699</strain>
    </source>
</reference>
<dbReference type="EMBL" id="JAVREY010000113">
    <property type="protein sequence ID" value="MDT0469531.1"/>
    <property type="molecule type" value="Genomic_DNA"/>
</dbReference>
<name>A0ABU2U927_9ACTN</name>
<sequence length="66" mass="7266">MAKRRVIVYPPSETGGRRVRVGGVILGTAYSLQDLSVFLCRAGIEGWTEVNPLVEDIVESYADLIE</sequence>
<evidence type="ECO:0000313" key="1">
    <source>
        <dbReference type="EMBL" id="MDT0469531.1"/>
    </source>
</evidence>
<protein>
    <recommendedName>
        <fullName evidence="3">DUF433 domain-containing protein</fullName>
    </recommendedName>
</protein>
<accession>A0ABU2U927</accession>
<proteinExistence type="predicted"/>
<evidence type="ECO:0008006" key="3">
    <source>
        <dbReference type="Google" id="ProtNLM"/>
    </source>
</evidence>
<keyword evidence="2" id="KW-1185">Reference proteome</keyword>
<evidence type="ECO:0000313" key="2">
    <source>
        <dbReference type="Proteomes" id="UP001183809"/>
    </source>
</evidence>